<dbReference type="Proteomes" id="UP001457898">
    <property type="component" value="Unassembled WGS sequence"/>
</dbReference>
<dbReference type="SUPFAM" id="SSF52821">
    <property type="entry name" value="Rhodanese/Cell cycle control phosphatase"/>
    <property type="match status" value="1"/>
</dbReference>
<dbReference type="SMART" id="SM00450">
    <property type="entry name" value="RHOD"/>
    <property type="match status" value="1"/>
</dbReference>
<dbReference type="EMBL" id="JBBMFP010000017">
    <property type="protein sequence ID" value="MEQ2432802.1"/>
    <property type="molecule type" value="Genomic_DNA"/>
</dbReference>
<reference evidence="3 4" key="1">
    <citation type="submission" date="2024-03" db="EMBL/GenBank/DDBJ databases">
        <title>Human intestinal bacterial collection.</title>
        <authorList>
            <person name="Pauvert C."/>
            <person name="Hitch T.C.A."/>
            <person name="Clavel T."/>
        </authorList>
    </citation>
    <scope>NUCLEOTIDE SEQUENCE [LARGE SCALE GENOMIC DNA]</scope>
    <source>
        <strain evidence="3 4">CLA-SR-H028</strain>
    </source>
</reference>
<dbReference type="PANTHER" id="PTHR43031:SF1">
    <property type="entry name" value="PYRIDINE NUCLEOTIDE-DISULPHIDE OXIDOREDUCTASE"/>
    <property type="match status" value="1"/>
</dbReference>
<feature type="chain" id="PRO_5045414063" evidence="1">
    <location>
        <begin position="23"/>
        <end position="145"/>
    </location>
</feature>
<feature type="domain" description="Rhodanese" evidence="2">
    <location>
        <begin position="59"/>
        <end position="145"/>
    </location>
</feature>
<sequence length="145" mass="16147">MKRKKKWLQTVIAAGVIAAALAACGENKNGQDTNAAQEDTVKTEYKKITAEEAKERMDKDDKIVILDVRTEEEYKEGHVPGALVIPNETIGSEPLEELPDPDQEILVYCRSGNRSAQAAKKLIKAGYTQVYDFGGIMDWPYDTEK</sequence>
<dbReference type="InterPro" id="IPR001307">
    <property type="entry name" value="Thiosulphate_STrfase_CS"/>
</dbReference>
<dbReference type="PROSITE" id="PS50206">
    <property type="entry name" value="RHODANESE_3"/>
    <property type="match status" value="1"/>
</dbReference>
<dbReference type="InterPro" id="IPR036873">
    <property type="entry name" value="Rhodanese-like_dom_sf"/>
</dbReference>
<gene>
    <name evidence="3" type="ORF">WMO65_17535</name>
</gene>
<evidence type="ECO:0000256" key="1">
    <source>
        <dbReference type="SAM" id="SignalP"/>
    </source>
</evidence>
<dbReference type="PROSITE" id="PS51257">
    <property type="entry name" value="PROKAR_LIPOPROTEIN"/>
    <property type="match status" value="1"/>
</dbReference>
<organism evidence="3 4">
    <name type="scientific">Blautia caccae</name>
    <dbReference type="NCBI Taxonomy" id="3133175"/>
    <lineage>
        <taxon>Bacteria</taxon>
        <taxon>Bacillati</taxon>
        <taxon>Bacillota</taxon>
        <taxon>Clostridia</taxon>
        <taxon>Lachnospirales</taxon>
        <taxon>Lachnospiraceae</taxon>
        <taxon>Blautia</taxon>
    </lineage>
</organism>
<name>A0ABV1DQW9_9FIRM</name>
<comment type="caution">
    <text evidence="3">The sequence shown here is derived from an EMBL/GenBank/DDBJ whole genome shotgun (WGS) entry which is preliminary data.</text>
</comment>
<dbReference type="RefSeq" id="WP_148393502.1">
    <property type="nucleotide sequence ID" value="NZ_JBBMFP010000017.1"/>
</dbReference>
<dbReference type="Gene3D" id="3.40.250.10">
    <property type="entry name" value="Rhodanese-like domain"/>
    <property type="match status" value="1"/>
</dbReference>
<evidence type="ECO:0000313" key="3">
    <source>
        <dbReference type="EMBL" id="MEQ2432802.1"/>
    </source>
</evidence>
<feature type="signal peptide" evidence="1">
    <location>
        <begin position="1"/>
        <end position="22"/>
    </location>
</feature>
<evidence type="ECO:0000313" key="4">
    <source>
        <dbReference type="Proteomes" id="UP001457898"/>
    </source>
</evidence>
<protein>
    <submittedName>
        <fullName evidence="3">Rhodanese-like domain-containing protein</fullName>
    </submittedName>
</protein>
<dbReference type="PANTHER" id="PTHR43031">
    <property type="entry name" value="FAD-DEPENDENT OXIDOREDUCTASE"/>
    <property type="match status" value="1"/>
</dbReference>
<dbReference type="InterPro" id="IPR001763">
    <property type="entry name" value="Rhodanese-like_dom"/>
</dbReference>
<dbReference type="Pfam" id="PF00581">
    <property type="entry name" value="Rhodanese"/>
    <property type="match status" value="1"/>
</dbReference>
<dbReference type="InterPro" id="IPR050229">
    <property type="entry name" value="GlpE_sulfurtransferase"/>
</dbReference>
<dbReference type="PROSITE" id="PS00380">
    <property type="entry name" value="RHODANESE_1"/>
    <property type="match status" value="1"/>
</dbReference>
<accession>A0ABV1DQW9</accession>
<proteinExistence type="predicted"/>
<keyword evidence="4" id="KW-1185">Reference proteome</keyword>
<dbReference type="CDD" id="cd00158">
    <property type="entry name" value="RHOD"/>
    <property type="match status" value="1"/>
</dbReference>
<keyword evidence="1" id="KW-0732">Signal</keyword>
<evidence type="ECO:0000259" key="2">
    <source>
        <dbReference type="PROSITE" id="PS50206"/>
    </source>
</evidence>